<sequence length="303" mass="31932">MNAVAVHVGPTPLPPLVAAVEAAGATVSDDPAGADVVVWRGSDHRRLGQVLEQGPQVRWVQLGAAGTDAWAPTGMFDDGRMWTSAKGAYSEAVAEHALALTFALTRGLARYARATTWTGAQGRNLYGSTVLLLGARGGIGREFIRLVEPFKARILAAGRGGVTDMSTGKPMVREAAIEQADIVMVAAPLTPSTRGLISREWLDLMAPTAILVNVGRGAIVDTAALVEALQEGRIGGAALDVTDPEPLPDGHPLWTLDNCLITPHSANPLDMLMPQLVQRVTDNLMRFAEGRPLVGVVDPAKGY</sequence>
<dbReference type="Proteomes" id="UP000465241">
    <property type="component" value="Unassembled WGS sequence"/>
</dbReference>
<dbReference type="AlphaFoldDB" id="A0A7I9WH49"/>
<feature type="domain" description="D-isomer specific 2-hydroxyacid dehydrogenase NAD-binding" evidence="3">
    <location>
        <begin position="99"/>
        <end position="266"/>
    </location>
</feature>
<dbReference type="PANTHER" id="PTHR10996:SF178">
    <property type="entry name" value="2-HYDROXYACID DEHYDROGENASE YGL185C-RELATED"/>
    <property type="match status" value="1"/>
</dbReference>
<dbReference type="Gene3D" id="3.40.50.720">
    <property type="entry name" value="NAD(P)-binding Rossmann-like Domain"/>
    <property type="match status" value="2"/>
</dbReference>
<evidence type="ECO:0000259" key="3">
    <source>
        <dbReference type="Pfam" id="PF02826"/>
    </source>
</evidence>
<dbReference type="InterPro" id="IPR006140">
    <property type="entry name" value="D-isomer_DH_NAD-bd"/>
</dbReference>
<dbReference type="Pfam" id="PF02826">
    <property type="entry name" value="2-Hacid_dh_C"/>
    <property type="match status" value="1"/>
</dbReference>
<evidence type="ECO:0000256" key="2">
    <source>
        <dbReference type="ARBA" id="ARBA00023027"/>
    </source>
</evidence>
<dbReference type="SUPFAM" id="SSF51735">
    <property type="entry name" value="NAD(P)-binding Rossmann-fold domains"/>
    <property type="match status" value="1"/>
</dbReference>
<dbReference type="InterPro" id="IPR029753">
    <property type="entry name" value="D-isomer_DH_CS"/>
</dbReference>
<dbReference type="RefSeq" id="WP_220100407.1">
    <property type="nucleotide sequence ID" value="NZ_BAAAMC010000028.1"/>
</dbReference>
<dbReference type="InterPro" id="IPR050223">
    <property type="entry name" value="D-isomer_2-hydroxyacid_DH"/>
</dbReference>
<proteinExistence type="predicted"/>
<keyword evidence="2" id="KW-0520">NAD</keyword>
<dbReference type="GO" id="GO:0005829">
    <property type="term" value="C:cytosol"/>
    <property type="evidence" value="ECO:0007669"/>
    <property type="project" value="TreeGrafter"/>
</dbReference>
<reference evidence="4 5" key="1">
    <citation type="journal article" date="2019" name="Emerg. Microbes Infect.">
        <title>Comprehensive subspecies identification of 175 nontuberculous mycobacteria species based on 7547 genomic profiles.</title>
        <authorList>
            <person name="Matsumoto Y."/>
            <person name="Kinjo T."/>
            <person name="Motooka D."/>
            <person name="Nabeya D."/>
            <person name="Jung N."/>
            <person name="Uechi K."/>
            <person name="Horii T."/>
            <person name="Iida T."/>
            <person name="Fujita J."/>
            <person name="Nakamura S."/>
        </authorList>
    </citation>
    <scope>NUCLEOTIDE SEQUENCE [LARGE SCALE GENOMIC DNA]</scope>
    <source>
        <strain evidence="4 5">JCM 13392</strain>
    </source>
</reference>
<dbReference type="EMBL" id="BLKT01000003">
    <property type="protein sequence ID" value="GFG56606.1"/>
    <property type="molecule type" value="Genomic_DNA"/>
</dbReference>
<dbReference type="GO" id="GO:0051287">
    <property type="term" value="F:NAD binding"/>
    <property type="evidence" value="ECO:0007669"/>
    <property type="project" value="InterPro"/>
</dbReference>
<dbReference type="InterPro" id="IPR036291">
    <property type="entry name" value="NAD(P)-bd_dom_sf"/>
</dbReference>
<evidence type="ECO:0000256" key="1">
    <source>
        <dbReference type="ARBA" id="ARBA00023002"/>
    </source>
</evidence>
<dbReference type="PANTHER" id="PTHR10996">
    <property type="entry name" value="2-HYDROXYACID DEHYDROGENASE-RELATED"/>
    <property type="match status" value="1"/>
</dbReference>
<evidence type="ECO:0000313" key="4">
    <source>
        <dbReference type="EMBL" id="GFG56606.1"/>
    </source>
</evidence>
<evidence type="ECO:0000313" key="5">
    <source>
        <dbReference type="Proteomes" id="UP000465241"/>
    </source>
</evidence>
<dbReference type="CDD" id="cd12159">
    <property type="entry name" value="2-Hacid_dh_2"/>
    <property type="match status" value="1"/>
</dbReference>
<accession>A0A7I9WH49</accession>
<gene>
    <name evidence="4" type="ORF">MMUR_07420</name>
</gene>
<name>A0A7I9WH49_9MYCO</name>
<keyword evidence="1" id="KW-0560">Oxidoreductase</keyword>
<dbReference type="PROSITE" id="PS00671">
    <property type="entry name" value="D_2_HYDROXYACID_DH_3"/>
    <property type="match status" value="1"/>
</dbReference>
<comment type="caution">
    <text evidence="4">The sequence shown here is derived from an EMBL/GenBank/DDBJ whole genome shotgun (WGS) entry which is preliminary data.</text>
</comment>
<dbReference type="GO" id="GO:0030267">
    <property type="term" value="F:glyoxylate reductase (NADPH) activity"/>
    <property type="evidence" value="ECO:0007669"/>
    <property type="project" value="TreeGrafter"/>
</dbReference>
<organism evidence="4 5">
    <name type="scientific">Mycolicibacterium murale</name>
    <dbReference type="NCBI Taxonomy" id="182220"/>
    <lineage>
        <taxon>Bacteria</taxon>
        <taxon>Bacillati</taxon>
        <taxon>Actinomycetota</taxon>
        <taxon>Actinomycetes</taxon>
        <taxon>Mycobacteriales</taxon>
        <taxon>Mycobacteriaceae</taxon>
        <taxon>Mycolicibacterium</taxon>
    </lineage>
</organism>
<dbReference type="SUPFAM" id="SSF52283">
    <property type="entry name" value="Formate/glycerate dehydrogenase catalytic domain-like"/>
    <property type="match status" value="1"/>
</dbReference>
<protein>
    <submittedName>
        <fullName evidence="4">Dihydrofolate reductase</fullName>
    </submittedName>
</protein>
<dbReference type="GO" id="GO:0016618">
    <property type="term" value="F:hydroxypyruvate reductase [NAD(P)H] activity"/>
    <property type="evidence" value="ECO:0007669"/>
    <property type="project" value="TreeGrafter"/>
</dbReference>
<keyword evidence="5" id="KW-1185">Reference proteome</keyword>